<evidence type="ECO:0000313" key="3">
    <source>
        <dbReference type="EMBL" id="CAE7150557.1"/>
    </source>
</evidence>
<dbReference type="AlphaFoldDB" id="A0A812IPZ2"/>
<accession>A0A812IPZ2</accession>
<name>A0A812IPZ2_9DINO</name>
<feature type="transmembrane region" description="Helical" evidence="2">
    <location>
        <begin position="472"/>
        <end position="490"/>
    </location>
</feature>
<evidence type="ECO:0000256" key="2">
    <source>
        <dbReference type="SAM" id="Phobius"/>
    </source>
</evidence>
<feature type="compositionally biased region" description="Polar residues" evidence="1">
    <location>
        <begin position="1"/>
        <end position="12"/>
    </location>
</feature>
<evidence type="ECO:0000256" key="1">
    <source>
        <dbReference type="SAM" id="MobiDB-lite"/>
    </source>
</evidence>
<gene>
    <name evidence="3" type="ORF">SNEC2469_LOCUS165</name>
</gene>
<reference evidence="3" key="1">
    <citation type="submission" date="2021-02" db="EMBL/GenBank/DDBJ databases">
        <authorList>
            <person name="Dougan E. K."/>
            <person name="Rhodes N."/>
            <person name="Thang M."/>
            <person name="Chan C."/>
        </authorList>
    </citation>
    <scope>NUCLEOTIDE SEQUENCE</scope>
</reference>
<sequence>MATDLAETSTGLSDGHRSKAFDADEPPTGLEWTTTSCGTACTKNTWTMPSPESTWELAEKIRMERSENSSMSGTSPTAKELLTEVDPEILRGVRLDVALQGLGRHLHPPDSGMFHVDPKNYALSRKTAKFHAFLSHDWASSRWMKVIALLIAFNARAASITTTIVSVLTGLLCAFGVFPFGMWIAGLPHATFWLVFLFWQRIRSFVGFPVVVFLDKLCIAQHDENLKEKGVLGLAAFLNRSDELTILWSKRYFRRLWCSFELATFMKDSGKHAHIRLVPLKMGVLMALMSQIQVIAAALFYVSLDAESGHRCPIVVGSLAAAAVVAIFPALNYIGIGLMQELEELPRQVCNFRVQQCECFCCSNHHRHPDTGAEIHCDRAAVGQMLQQWFGRPGDVGEEHCRRFNRLVRDRLGPQILGSVGSDALPISYVLYVVCCSNVPWLSTVIVRIAAGPAEAAGIDSLFWGLRMFLEWAQLCLAALCVVRVSLLLWKQGRNIQGQRKRFLASIAMVVPIVATGMATFWSFVLVYDATPDSSMLPAIPFIVVLVIDVYLYWPPSVQVRDLERTPVTLPAVSEAGDISPGSPCSLENDTIFSPTCEDNVFSSEQKGAVLNISMKNCRDLDHRLDVKTLKRYLGTDTGLHDCEQDHFSV</sequence>
<dbReference type="Proteomes" id="UP000601435">
    <property type="component" value="Unassembled WGS sequence"/>
</dbReference>
<feature type="transmembrane region" description="Helical" evidence="2">
    <location>
        <begin position="146"/>
        <end position="168"/>
    </location>
</feature>
<evidence type="ECO:0000313" key="4">
    <source>
        <dbReference type="Proteomes" id="UP000601435"/>
    </source>
</evidence>
<feature type="transmembrane region" description="Helical" evidence="2">
    <location>
        <begin position="314"/>
        <end position="338"/>
    </location>
</feature>
<keyword evidence="2" id="KW-1133">Transmembrane helix</keyword>
<proteinExistence type="predicted"/>
<feature type="transmembrane region" description="Helical" evidence="2">
    <location>
        <begin position="429"/>
        <end position="452"/>
    </location>
</feature>
<feature type="transmembrane region" description="Helical" evidence="2">
    <location>
        <begin position="282"/>
        <end position="302"/>
    </location>
</feature>
<protein>
    <submittedName>
        <fullName evidence="3">Uncharacterized protein</fullName>
    </submittedName>
</protein>
<feature type="transmembrane region" description="Helical" evidence="2">
    <location>
        <begin position="180"/>
        <end position="199"/>
    </location>
</feature>
<feature type="transmembrane region" description="Helical" evidence="2">
    <location>
        <begin position="502"/>
        <end position="524"/>
    </location>
</feature>
<dbReference type="OrthoDB" id="408154at2759"/>
<comment type="caution">
    <text evidence="3">The sequence shown here is derived from an EMBL/GenBank/DDBJ whole genome shotgun (WGS) entry which is preliminary data.</text>
</comment>
<dbReference type="EMBL" id="CAJNJA010000002">
    <property type="protein sequence ID" value="CAE7150557.1"/>
    <property type="molecule type" value="Genomic_DNA"/>
</dbReference>
<organism evidence="3 4">
    <name type="scientific">Symbiodinium necroappetens</name>
    <dbReference type="NCBI Taxonomy" id="1628268"/>
    <lineage>
        <taxon>Eukaryota</taxon>
        <taxon>Sar</taxon>
        <taxon>Alveolata</taxon>
        <taxon>Dinophyceae</taxon>
        <taxon>Suessiales</taxon>
        <taxon>Symbiodiniaceae</taxon>
        <taxon>Symbiodinium</taxon>
    </lineage>
</organism>
<feature type="transmembrane region" description="Helical" evidence="2">
    <location>
        <begin position="536"/>
        <end position="554"/>
    </location>
</feature>
<keyword evidence="2" id="KW-0812">Transmembrane</keyword>
<keyword evidence="2" id="KW-0472">Membrane</keyword>
<feature type="region of interest" description="Disordered" evidence="1">
    <location>
        <begin position="1"/>
        <end position="30"/>
    </location>
</feature>
<keyword evidence="4" id="KW-1185">Reference proteome</keyword>